<name>A0ABP4WVD9_9MICO</name>
<accession>A0ABP4WVD9</accession>
<sequence>MSDVSTTSTNMAIASRIASRPLNGAEAPLSALMAQPTTASIHPARADFEGRGGRRDVDTVVDDARKELTWR</sequence>
<feature type="compositionally biased region" description="Basic and acidic residues" evidence="1">
    <location>
        <begin position="44"/>
        <end position="59"/>
    </location>
</feature>
<reference evidence="3" key="1">
    <citation type="journal article" date="2019" name="Int. J. Syst. Evol. Microbiol.">
        <title>The Global Catalogue of Microorganisms (GCM) 10K type strain sequencing project: providing services to taxonomists for standard genome sequencing and annotation.</title>
        <authorList>
            <consortium name="The Broad Institute Genomics Platform"/>
            <consortium name="The Broad Institute Genome Sequencing Center for Infectious Disease"/>
            <person name="Wu L."/>
            <person name="Ma J."/>
        </authorList>
    </citation>
    <scope>NUCLEOTIDE SEQUENCE [LARGE SCALE GENOMIC DNA]</scope>
    <source>
        <strain evidence="3">JCM 14319</strain>
    </source>
</reference>
<evidence type="ECO:0000256" key="1">
    <source>
        <dbReference type="SAM" id="MobiDB-lite"/>
    </source>
</evidence>
<evidence type="ECO:0000313" key="2">
    <source>
        <dbReference type="EMBL" id="GAA1762525.1"/>
    </source>
</evidence>
<comment type="caution">
    <text evidence="2">The sequence shown here is derived from an EMBL/GenBank/DDBJ whole genome shotgun (WGS) entry which is preliminary data.</text>
</comment>
<keyword evidence="3" id="KW-1185">Reference proteome</keyword>
<feature type="region of interest" description="Disordered" evidence="1">
    <location>
        <begin position="36"/>
        <end position="59"/>
    </location>
</feature>
<proteinExistence type="predicted"/>
<dbReference type="Proteomes" id="UP001500506">
    <property type="component" value="Unassembled WGS sequence"/>
</dbReference>
<evidence type="ECO:0000313" key="3">
    <source>
        <dbReference type="Proteomes" id="UP001500506"/>
    </source>
</evidence>
<dbReference type="EMBL" id="BAAANH010000004">
    <property type="protein sequence ID" value="GAA1762525.1"/>
    <property type="molecule type" value="Genomic_DNA"/>
</dbReference>
<gene>
    <name evidence="2" type="ORF">GCM10009747_22430</name>
</gene>
<protein>
    <submittedName>
        <fullName evidence="2">Uncharacterized protein</fullName>
    </submittedName>
</protein>
<organism evidence="2 3">
    <name type="scientific">Agromyces humatus</name>
    <dbReference type="NCBI Taxonomy" id="279573"/>
    <lineage>
        <taxon>Bacteria</taxon>
        <taxon>Bacillati</taxon>
        <taxon>Actinomycetota</taxon>
        <taxon>Actinomycetes</taxon>
        <taxon>Micrococcales</taxon>
        <taxon>Microbacteriaceae</taxon>
        <taxon>Agromyces</taxon>
    </lineage>
</organism>